<gene>
    <name evidence="2" type="ORF">AC579_10223</name>
</gene>
<feature type="region of interest" description="Disordered" evidence="1">
    <location>
        <begin position="122"/>
        <end position="219"/>
    </location>
</feature>
<reference evidence="2 3" key="1">
    <citation type="submission" date="2015-07" db="EMBL/GenBank/DDBJ databases">
        <title>Comparative genomics of the Sigatoka disease complex on banana suggests a link between parallel evolutionary changes in Pseudocercospora fijiensis and Pseudocercospora eumusae and increased virulence on the banana host.</title>
        <authorList>
            <person name="Chang T.-C."/>
            <person name="Salvucci A."/>
            <person name="Crous P.W."/>
            <person name="Stergiopoulos I."/>
        </authorList>
    </citation>
    <scope>NUCLEOTIDE SEQUENCE [LARGE SCALE GENOMIC DNA]</scope>
    <source>
        <strain evidence="2 3">CBS 116634</strain>
    </source>
</reference>
<comment type="caution">
    <text evidence="2">The sequence shown here is derived from an EMBL/GenBank/DDBJ whole genome shotgun (WGS) entry which is preliminary data.</text>
</comment>
<dbReference type="OrthoDB" id="3649288at2759"/>
<name>A0A139HEB7_9PEZI</name>
<proteinExistence type="predicted"/>
<evidence type="ECO:0000313" key="2">
    <source>
        <dbReference type="EMBL" id="KXT00742.1"/>
    </source>
</evidence>
<dbReference type="Proteomes" id="UP000073492">
    <property type="component" value="Unassembled WGS sequence"/>
</dbReference>
<keyword evidence="3" id="KW-1185">Reference proteome</keyword>
<protein>
    <submittedName>
        <fullName evidence="2">Uncharacterized protein</fullName>
    </submittedName>
</protein>
<evidence type="ECO:0000256" key="1">
    <source>
        <dbReference type="SAM" id="MobiDB-lite"/>
    </source>
</evidence>
<accession>A0A139HEB7</accession>
<evidence type="ECO:0000313" key="3">
    <source>
        <dbReference type="Proteomes" id="UP000073492"/>
    </source>
</evidence>
<dbReference type="AlphaFoldDB" id="A0A139HEB7"/>
<feature type="compositionally biased region" description="Basic and acidic residues" evidence="1">
    <location>
        <begin position="149"/>
        <end position="167"/>
    </location>
</feature>
<dbReference type="EMBL" id="LFZO01000672">
    <property type="protein sequence ID" value="KXT00742.1"/>
    <property type="molecule type" value="Genomic_DNA"/>
</dbReference>
<organism evidence="2 3">
    <name type="scientific">Pseudocercospora musae</name>
    <dbReference type="NCBI Taxonomy" id="113226"/>
    <lineage>
        <taxon>Eukaryota</taxon>
        <taxon>Fungi</taxon>
        <taxon>Dikarya</taxon>
        <taxon>Ascomycota</taxon>
        <taxon>Pezizomycotina</taxon>
        <taxon>Dothideomycetes</taxon>
        <taxon>Dothideomycetidae</taxon>
        <taxon>Mycosphaerellales</taxon>
        <taxon>Mycosphaerellaceae</taxon>
        <taxon>Pseudocercospora</taxon>
    </lineage>
</organism>
<sequence length="478" mass="52585">MATDPLAMHTLLEQLDHDLEAGKSYPNEAAQDHFFQQLITDTQLQNQSKPGQGGLHTHKSLREMLRYTLRGNKKTQYGPGGSDKKESQDALNHFFTIGSDMLKETYLAKLEGLVQKKAGGISESTTAGVRRSKNMNPPAPASQSTQGNKADHDSTSRARESNTRAEHQVLLPDSPVEMRNFKPAPYQPGWQTINVPRRERSRSNSDNTGSNKRTKTTHQPSKVVVLSINKEAIPEPVQDHRLSATTFRSEHITDPLRFPYGLPTPSLSPRPIASRPITSNRPPLGSPSQAEVLADIQSITTAITSFLGTPQLYSPPSPNLATLLGNGTYTPSSPNSSCSPASHGSVWEWLIENIFSRALPSSSPHLGILGDPSVQRAVETTERDRILDADGIVRELALAQLRDPDFEIGHRSGPEGAWRKICQMAWRLKGKMSVSREEFVVVRDRENGCTGVAMKQELGHVREDAGLGRALSPWRPAL</sequence>